<feature type="domain" description="F-box" evidence="2">
    <location>
        <begin position="99"/>
        <end position="133"/>
    </location>
</feature>
<evidence type="ECO:0000313" key="4">
    <source>
        <dbReference type="Proteomes" id="UP000006038"/>
    </source>
</evidence>
<name>J3N1Q1_ORYBR</name>
<dbReference type="Proteomes" id="UP000006038">
    <property type="component" value="Chromosome 10"/>
</dbReference>
<dbReference type="Gene3D" id="1.20.1280.50">
    <property type="match status" value="1"/>
</dbReference>
<dbReference type="EnsemblPlants" id="OB10G14490.1">
    <property type="protein sequence ID" value="OB10G14490.1"/>
    <property type="gene ID" value="OB10G14490"/>
</dbReference>
<dbReference type="GeneID" id="102721960"/>
<protein>
    <recommendedName>
        <fullName evidence="2">F-box domain-containing protein</fullName>
    </recommendedName>
</protein>
<dbReference type="OMA" id="MTGDMSV"/>
<dbReference type="eggNOG" id="ENOG502R5QA">
    <property type="taxonomic scope" value="Eukaryota"/>
</dbReference>
<dbReference type="SUPFAM" id="SSF81383">
    <property type="entry name" value="F-box domain"/>
    <property type="match status" value="1"/>
</dbReference>
<feature type="compositionally biased region" description="Gly residues" evidence="1">
    <location>
        <begin position="74"/>
        <end position="87"/>
    </location>
</feature>
<sequence length="513" mass="56504">MRGRWGHRRAGRNGELIYQLLVVFISSSSPNPRDLQFGPSPCRLDVIAAAAAAALEWVYLSVPTGPGSNKHLRLGGGGGDGGGGDDGGAVEDDGFRLHDEVLVLVFAACSLDTDDLVRCAATCRRWRRLIARDAEYICRPKPRSGIFVRDLAVGFFHQSHQDDSASSSRPPRFVPLPSFSFRFRDGELDGVFDDNTRLFKNSRLIASRNGRLVLELRRSSRAAALRLVVCNPMAGDMSILPILAGKDRPGYYTCALLTADDLQDAADPLQPSPAAFRLVLLYKRRNFTACRSYSSDTKAWGTEGKISGIKIGGKRLGDMAAGVAVRGRVFWLARNAVFGVDMGTLEATSETIPSEWKWNCKLCFCLGSQVENRRLTVSADGRLCAVQVGRSLTNHDVMISVFSRYHCDDGCTARKWRWEKVQEVVLNHLLPLTNVKRICLRGVCEKSGLVFLATGADVYAQQPDAGLYALDLRKEAARLVPAPPGRCSDRRSSWSFFGYEMDRVAYLTSLARS</sequence>
<dbReference type="HOGENOM" id="CLU_049527_0_0_1"/>
<evidence type="ECO:0000259" key="2">
    <source>
        <dbReference type="Pfam" id="PF12937"/>
    </source>
</evidence>
<dbReference type="Gramene" id="OB10G14490.1">
    <property type="protein sequence ID" value="OB10G14490.1"/>
    <property type="gene ID" value="OB10G14490"/>
</dbReference>
<accession>J3N1Q1</accession>
<proteinExistence type="predicted"/>
<dbReference type="PANTHER" id="PTHR36140">
    <property type="entry name" value="F-BOX DOMAIN-CONTAINING PROTEIN-RELATED"/>
    <property type="match status" value="1"/>
</dbReference>
<evidence type="ECO:0000256" key="1">
    <source>
        <dbReference type="SAM" id="MobiDB-lite"/>
    </source>
</evidence>
<dbReference type="KEGG" id="obr:102721960"/>
<dbReference type="PANTHER" id="PTHR36140:SF1">
    <property type="entry name" value="F-BOX DOMAIN CONTAINING PROTEIN, EXPRESSED"/>
    <property type="match status" value="1"/>
</dbReference>
<reference evidence="3" key="1">
    <citation type="journal article" date="2013" name="Nat. Commun.">
        <title>Whole-genome sequencing of Oryza brachyantha reveals mechanisms underlying Oryza genome evolution.</title>
        <authorList>
            <person name="Chen J."/>
            <person name="Huang Q."/>
            <person name="Gao D."/>
            <person name="Wang J."/>
            <person name="Lang Y."/>
            <person name="Liu T."/>
            <person name="Li B."/>
            <person name="Bai Z."/>
            <person name="Luis Goicoechea J."/>
            <person name="Liang C."/>
            <person name="Chen C."/>
            <person name="Zhang W."/>
            <person name="Sun S."/>
            <person name="Liao Y."/>
            <person name="Zhang X."/>
            <person name="Yang L."/>
            <person name="Song C."/>
            <person name="Wang M."/>
            <person name="Shi J."/>
            <person name="Liu G."/>
            <person name="Liu J."/>
            <person name="Zhou H."/>
            <person name="Zhou W."/>
            <person name="Yu Q."/>
            <person name="An N."/>
            <person name="Chen Y."/>
            <person name="Cai Q."/>
            <person name="Wang B."/>
            <person name="Liu B."/>
            <person name="Min J."/>
            <person name="Huang Y."/>
            <person name="Wu H."/>
            <person name="Li Z."/>
            <person name="Zhang Y."/>
            <person name="Yin Y."/>
            <person name="Song W."/>
            <person name="Jiang J."/>
            <person name="Jackson S.A."/>
            <person name="Wing R.A."/>
            <person name="Wang J."/>
            <person name="Chen M."/>
        </authorList>
    </citation>
    <scope>NUCLEOTIDE SEQUENCE [LARGE SCALE GENOMIC DNA]</scope>
    <source>
        <strain evidence="3">cv. IRGC 101232</strain>
    </source>
</reference>
<dbReference type="CDD" id="cd09917">
    <property type="entry name" value="F-box_SF"/>
    <property type="match status" value="1"/>
</dbReference>
<organism evidence="3">
    <name type="scientific">Oryza brachyantha</name>
    <name type="common">malo sina</name>
    <dbReference type="NCBI Taxonomy" id="4533"/>
    <lineage>
        <taxon>Eukaryota</taxon>
        <taxon>Viridiplantae</taxon>
        <taxon>Streptophyta</taxon>
        <taxon>Embryophyta</taxon>
        <taxon>Tracheophyta</taxon>
        <taxon>Spermatophyta</taxon>
        <taxon>Magnoliopsida</taxon>
        <taxon>Liliopsida</taxon>
        <taxon>Poales</taxon>
        <taxon>Poaceae</taxon>
        <taxon>BOP clade</taxon>
        <taxon>Oryzoideae</taxon>
        <taxon>Oryzeae</taxon>
        <taxon>Oryzinae</taxon>
        <taxon>Oryza</taxon>
    </lineage>
</organism>
<dbReference type="OrthoDB" id="618196at2759"/>
<keyword evidence="4" id="KW-1185">Reference proteome</keyword>
<feature type="region of interest" description="Disordered" evidence="1">
    <location>
        <begin position="71"/>
        <end position="90"/>
    </location>
</feature>
<dbReference type="InterPro" id="IPR036047">
    <property type="entry name" value="F-box-like_dom_sf"/>
</dbReference>
<reference evidence="3" key="2">
    <citation type="submission" date="2013-04" db="UniProtKB">
        <authorList>
            <consortium name="EnsemblPlants"/>
        </authorList>
    </citation>
    <scope>IDENTIFICATION</scope>
</reference>
<evidence type="ECO:0000313" key="3">
    <source>
        <dbReference type="EnsemblPlants" id="OB10G14490.1"/>
    </source>
</evidence>
<dbReference type="AlphaFoldDB" id="J3N1Q1"/>
<dbReference type="InterPro" id="IPR001810">
    <property type="entry name" value="F-box_dom"/>
</dbReference>
<dbReference type="Pfam" id="PF12937">
    <property type="entry name" value="F-box-like"/>
    <property type="match status" value="1"/>
</dbReference>